<protein>
    <submittedName>
        <fullName evidence="1">Uncharacterized protein</fullName>
    </submittedName>
</protein>
<dbReference type="HOGENOM" id="CLU_1364955_0_0_14"/>
<organism evidence="1 2">
    <name type="scientific">Mycoplasma haemofelis (strain Langford 1)</name>
    <name type="common">Haemobartonella felis</name>
    <dbReference type="NCBI Taxonomy" id="941640"/>
    <lineage>
        <taxon>Bacteria</taxon>
        <taxon>Bacillati</taxon>
        <taxon>Mycoplasmatota</taxon>
        <taxon>Mollicutes</taxon>
        <taxon>Mycoplasmataceae</taxon>
        <taxon>Mycoplasma</taxon>
    </lineage>
</organism>
<dbReference type="Proteomes" id="UP000008637">
    <property type="component" value="Chromosome"/>
</dbReference>
<reference evidence="1 2" key="1">
    <citation type="journal article" date="2011" name="J. Bacteriol.">
        <title>Complete genome sequence of Mycoplasma haemofelis, a hemotropic mycoplasma.</title>
        <authorList>
            <person name="Barker E.N."/>
            <person name="Helps C.R."/>
            <person name="Peters I.R."/>
            <person name="Darby A.C."/>
            <person name="Radford A.D."/>
            <person name="Tasker S."/>
        </authorList>
    </citation>
    <scope>NUCLEOTIDE SEQUENCE [LARGE SCALE GENOMIC DNA]</scope>
    <source>
        <strain evidence="1 2">Langford 1</strain>
    </source>
</reference>
<name>E8ZHY7_MYCHL</name>
<accession>E8ZHY7</accession>
<proteinExistence type="predicted"/>
<dbReference type="EMBL" id="FR773153">
    <property type="protein sequence ID" value="CBY92758.1"/>
    <property type="molecule type" value="Genomic_DNA"/>
</dbReference>
<keyword evidence="2" id="KW-1185">Reference proteome</keyword>
<evidence type="ECO:0000313" key="1">
    <source>
        <dbReference type="EMBL" id="CBY92758.1"/>
    </source>
</evidence>
<dbReference type="AlphaFoldDB" id="E8ZHY7"/>
<evidence type="ECO:0000313" key="2">
    <source>
        <dbReference type="Proteomes" id="UP000008637"/>
    </source>
</evidence>
<dbReference type="KEGG" id="mha:HF1_07500"/>
<gene>
    <name evidence="1" type="ordered locus">HF1_07500</name>
</gene>
<sequence>MSSSSIAKSVGTVCLVSLSGYCTVLTGGKLLKTGNLRARLESMGYLTSLDIKKNQFLKWKRVFLRNRDEVSKIINLQGNSSDNMGAYMLKRWCYQSLNAEYTQGKDITEIKKYCLMSNRDKILEEDNVEFVSHEELFPNYREFLKTEGITNVEDLNIWCSTALDRNFSWKNTQEFKNIRDLCTSVHSN</sequence>